<dbReference type="InterPro" id="IPR022409">
    <property type="entry name" value="PKD/Chitinase_dom"/>
</dbReference>
<dbReference type="PROSITE" id="PS50093">
    <property type="entry name" value="PKD"/>
    <property type="match status" value="1"/>
</dbReference>
<sequence length="660" mass="73550">MMRRVVRFAVVTLAVGISSAVAQETDLSPRINASAHLGVAPLEVAFDASRSTTSSGKLAGYRWTLGQETLGTGPSIQHVFQTPGTHELTLHLTSDAGHSATQSIAISVAEQPWKPSKNITRAEAQRFLWQAAFGPTEQDVEFVMRRGFEAWIDKQLAMPASLLTDKLARSRENEIEYDEELEEDDQQEEVDTVILIDDLLIGADDQLRQRMAWALVQVLPINAEGAVPEELGVEHGHRALYNVYLRHALPDRRSKTKGNYLELLDELTFNSGMAQWLTYKNNAKANAELGTTPDENYAREVMQLFTIGLHRLNPDGTPQRDADGQPIPNYTNQDVEELARVFTGLIDGEIEPEEEDDLASAAPARWVITDHDFGPKRLLDYPGASKKTRNIPAASRSNRTEARAVKEVRVALRHLFNHPSHPPFIAHRLIQRFTTSNPTPGYVQRVAEAYQGEGPYGKGQRGDLGATIKAILLDDEARNPAYRDSPYAGLTLEPMRVMVGVARAFELHQPARYLPRTDYDLMWEMDEFTGQGFLNTPSVFNFYLPTYTPVNTELAATGMAAPELQLMDEYRAIAGLEFITASVLYGLEDFNESFAEQAYDSLEDPEALVDLIAQRLDHGGLAPETRSDIATAVSRIRDPDERLYAAVYLTLGHPAFRVLH</sequence>
<feature type="signal peptide" evidence="1">
    <location>
        <begin position="1"/>
        <end position="22"/>
    </location>
</feature>
<name>A0A7X0H8M5_9BACT</name>
<gene>
    <name evidence="3" type="ORF">HNQ40_001641</name>
</gene>
<dbReference type="Pfam" id="PF18911">
    <property type="entry name" value="PKD_4"/>
    <property type="match status" value="1"/>
</dbReference>
<evidence type="ECO:0000259" key="2">
    <source>
        <dbReference type="PROSITE" id="PS50093"/>
    </source>
</evidence>
<evidence type="ECO:0000256" key="1">
    <source>
        <dbReference type="SAM" id="SignalP"/>
    </source>
</evidence>
<organism evidence="3 4">
    <name type="scientific">Algisphaera agarilytica</name>
    <dbReference type="NCBI Taxonomy" id="1385975"/>
    <lineage>
        <taxon>Bacteria</taxon>
        <taxon>Pseudomonadati</taxon>
        <taxon>Planctomycetota</taxon>
        <taxon>Phycisphaerae</taxon>
        <taxon>Phycisphaerales</taxon>
        <taxon>Phycisphaeraceae</taxon>
        <taxon>Algisphaera</taxon>
    </lineage>
</organism>
<evidence type="ECO:0000313" key="3">
    <source>
        <dbReference type="EMBL" id="MBB6429835.1"/>
    </source>
</evidence>
<dbReference type="PANTHER" id="PTHR43737:SF1">
    <property type="entry name" value="DUF1501 DOMAIN-CONTAINING PROTEIN"/>
    <property type="match status" value="1"/>
</dbReference>
<reference evidence="3 4" key="1">
    <citation type="submission" date="2020-08" db="EMBL/GenBank/DDBJ databases">
        <title>Genomic Encyclopedia of Type Strains, Phase IV (KMG-IV): sequencing the most valuable type-strain genomes for metagenomic binning, comparative biology and taxonomic classification.</title>
        <authorList>
            <person name="Goeker M."/>
        </authorList>
    </citation>
    <scope>NUCLEOTIDE SEQUENCE [LARGE SCALE GENOMIC DNA]</scope>
    <source>
        <strain evidence="3 4">DSM 103725</strain>
    </source>
</reference>
<dbReference type="InterPro" id="IPR035986">
    <property type="entry name" value="PKD_dom_sf"/>
</dbReference>
<dbReference type="RefSeq" id="WP_184677395.1">
    <property type="nucleotide sequence ID" value="NZ_JACHGY010000001.1"/>
</dbReference>
<comment type="caution">
    <text evidence="3">The sequence shown here is derived from an EMBL/GenBank/DDBJ whole genome shotgun (WGS) entry which is preliminary data.</text>
</comment>
<dbReference type="AlphaFoldDB" id="A0A7X0H8M5"/>
<dbReference type="InterPro" id="IPR000601">
    <property type="entry name" value="PKD_dom"/>
</dbReference>
<dbReference type="InterPro" id="IPR014917">
    <property type="entry name" value="DUF1800"/>
</dbReference>
<evidence type="ECO:0000313" key="4">
    <source>
        <dbReference type="Proteomes" id="UP000541810"/>
    </source>
</evidence>
<dbReference type="SUPFAM" id="SSF49299">
    <property type="entry name" value="PKD domain"/>
    <property type="match status" value="1"/>
</dbReference>
<dbReference type="InterPro" id="IPR013783">
    <property type="entry name" value="Ig-like_fold"/>
</dbReference>
<dbReference type="PANTHER" id="PTHR43737">
    <property type="entry name" value="BLL7424 PROTEIN"/>
    <property type="match status" value="1"/>
</dbReference>
<dbReference type="Proteomes" id="UP000541810">
    <property type="component" value="Unassembled WGS sequence"/>
</dbReference>
<feature type="chain" id="PRO_5030999749" evidence="1">
    <location>
        <begin position="23"/>
        <end position="660"/>
    </location>
</feature>
<dbReference type="Gene3D" id="2.60.40.10">
    <property type="entry name" value="Immunoglobulins"/>
    <property type="match status" value="1"/>
</dbReference>
<feature type="domain" description="PKD" evidence="2">
    <location>
        <begin position="38"/>
        <end position="108"/>
    </location>
</feature>
<protein>
    <submittedName>
        <fullName evidence="3">Uncharacterized protein (DUF1800 family)</fullName>
    </submittedName>
</protein>
<accession>A0A7X0H8M5</accession>
<proteinExistence type="predicted"/>
<keyword evidence="1" id="KW-0732">Signal</keyword>
<dbReference type="Pfam" id="PF08811">
    <property type="entry name" value="DUF1800"/>
    <property type="match status" value="1"/>
</dbReference>
<dbReference type="EMBL" id="JACHGY010000001">
    <property type="protein sequence ID" value="MBB6429835.1"/>
    <property type="molecule type" value="Genomic_DNA"/>
</dbReference>
<keyword evidence="4" id="KW-1185">Reference proteome</keyword>
<dbReference type="CDD" id="cd00146">
    <property type="entry name" value="PKD"/>
    <property type="match status" value="1"/>
</dbReference>
<dbReference type="SMART" id="SM00089">
    <property type="entry name" value="PKD"/>
    <property type="match status" value="1"/>
</dbReference>